<reference evidence="1 2" key="1">
    <citation type="journal article" date="2024" name="G3 (Bethesda)">
        <title>Genome assembly of Hibiscus sabdariffa L. provides insights into metabolisms of medicinal natural products.</title>
        <authorList>
            <person name="Kim T."/>
        </authorList>
    </citation>
    <scope>NUCLEOTIDE SEQUENCE [LARGE SCALE GENOMIC DNA]</scope>
    <source>
        <strain evidence="1">TK-2024</strain>
        <tissue evidence="1">Old leaves</tissue>
    </source>
</reference>
<dbReference type="Proteomes" id="UP001472677">
    <property type="component" value="Unassembled WGS sequence"/>
</dbReference>
<evidence type="ECO:0000313" key="2">
    <source>
        <dbReference type="Proteomes" id="UP001472677"/>
    </source>
</evidence>
<name>A0ABR2D3K9_9ROSI</name>
<proteinExistence type="predicted"/>
<dbReference type="EMBL" id="JBBPBM010000036">
    <property type="protein sequence ID" value="KAK8529361.1"/>
    <property type="molecule type" value="Genomic_DNA"/>
</dbReference>
<comment type="caution">
    <text evidence="1">The sequence shown here is derived from an EMBL/GenBank/DDBJ whole genome shotgun (WGS) entry which is preliminary data.</text>
</comment>
<keyword evidence="2" id="KW-1185">Reference proteome</keyword>
<protein>
    <submittedName>
        <fullName evidence="1">Uncharacterized protein</fullName>
    </submittedName>
</protein>
<sequence>MLTIYKKSEIILKPLIELSHEGVADFVELGSERDSYRVTIQQVPTGLNSQLIIPIGFCSCPTLRGDVSALDIECNGNLEPLVASLAAPSPLYTLIREEEVSDRIDACVSERVLDDAKSMGLLNENFEANCELVSYSNKELSWKESVDLANSFHKPRLLVPDDEAEHQSFFPELKDHFSQEKIRILIGNAR</sequence>
<evidence type="ECO:0000313" key="1">
    <source>
        <dbReference type="EMBL" id="KAK8529361.1"/>
    </source>
</evidence>
<accession>A0ABR2D3K9</accession>
<organism evidence="1 2">
    <name type="scientific">Hibiscus sabdariffa</name>
    <name type="common">roselle</name>
    <dbReference type="NCBI Taxonomy" id="183260"/>
    <lineage>
        <taxon>Eukaryota</taxon>
        <taxon>Viridiplantae</taxon>
        <taxon>Streptophyta</taxon>
        <taxon>Embryophyta</taxon>
        <taxon>Tracheophyta</taxon>
        <taxon>Spermatophyta</taxon>
        <taxon>Magnoliopsida</taxon>
        <taxon>eudicotyledons</taxon>
        <taxon>Gunneridae</taxon>
        <taxon>Pentapetalae</taxon>
        <taxon>rosids</taxon>
        <taxon>malvids</taxon>
        <taxon>Malvales</taxon>
        <taxon>Malvaceae</taxon>
        <taxon>Malvoideae</taxon>
        <taxon>Hibiscus</taxon>
    </lineage>
</organism>
<gene>
    <name evidence="1" type="ORF">V6N12_060144</name>
</gene>